<dbReference type="SUPFAM" id="SSF52047">
    <property type="entry name" value="RNI-like"/>
    <property type="match status" value="1"/>
</dbReference>
<sequence>METQPPEVLRLIFNLLDKWTLKYCCLVCKSFEEFSSPLLFKKIVISPDRARLDLTERVVGRFSSHLTTLVVRPAIHRKLTLNEYTKEAKTLFEETKAQNCHNDKSLSAKKKRVYTTVPKFVVSLCSALSKAKNLRKVIIGEPENLYDRQGFDRDELCVGDFDDCILHGEECLPDPLSDRWPCALGLLHPAMLTLDKFGSAITEIDMEYVNDWDGVLTSLSFSAFNSSGPQARSLAHVLPRLTKLHLAFDVSSNSGMGKPCHNLVGANETCFLRGDVASALSHAIKLECLYILVTSMMDDDDLAGKGTFDAIIRGCKFPKLTSIILECLDPQGDKLEEFLLDSPKLEYLFLHNIKVISGDWVGIWDRIMLSLPLKDFMLHVIDDVNKKIMDYLLPSKDNPLT</sequence>
<keyword evidence="3" id="KW-1185">Reference proteome</keyword>
<comment type="caution">
    <text evidence="2">The sequence shown here is derived from an EMBL/GenBank/DDBJ whole genome shotgun (WGS) entry which is preliminary data.</text>
</comment>
<name>A0AAE0DNC5_9LECA</name>
<dbReference type="AlphaFoldDB" id="A0AAE0DNC5"/>
<reference evidence="2" key="1">
    <citation type="submission" date="2022-11" db="EMBL/GenBank/DDBJ databases">
        <title>Chromosomal genome sequence assembly and mating type (MAT) locus characterization of the leprose asexual lichenized fungus Lepraria neglecta (Nyl.) Erichsen.</title>
        <authorList>
            <person name="Allen J.L."/>
            <person name="Pfeffer B."/>
        </authorList>
    </citation>
    <scope>NUCLEOTIDE SEQUENCE</scope>
    <source>
        <strain evidence="2">Allen 5258</strain>
    </source>
</reference>
<evidence type="ECO:0000313" key="2">
    <source>
        <dbReference type="EMBL" id="KAK3176217.1"/>
    </source>
</evidence>
<protein>
    <recommendedName>
        <fullName evidence="1">F-box domain-containing protein</fullName>
    </recommendedName>
</protein>
<gene>
    <name evidence="2" type="ORF">OEA41_007540</name>
</gene>
<dbReference type="InterPro" id="IPR036047">
    <property type="entry name" value="F-box-like_dom_sf"/>
</dbReference>
<dbReference type="Proteomes" id="UP001276659">
    <property type="component" value="Unassembled WGS sequence"/>
</dbReference>
<dbReference type="InterPro" id="IPR001810">
    <property type="entry name" value="F-box_dom"/>
</dbReference>
<dbReference type="EMBL" id="JASNWA010000004">
    <property type="protein sequence ID" value="KAK3176217.1"/>
    <property type="molecule type" value="Genomic_DNA"/>
</dbReference>
<accession>A0AAE0DNC5</accession>
<dbReference type="SUPFAM" id="SSF81383">
    <property type="entry name" value="F-box domain"/>
    <property type="match status" value="1"/>
</dbReference>
<feature type="domain" description="F-box" evidence="1">
    <location>
        <begin position="5"/>
        <end position="45"/>
    </location>
</feature>
<evidence type="ECO:0000259" key="1">
    <source>
        <dbReference type="Pfam" id="PF12937"/>
    </source>
</evidence>
<proteinExistence type="predicted"/>
<organism evidence="2 3">
    <name type="scientific">Lepraria neglecta</name>
    <dbReference type="NCBI Taxonomy" id="209136"/>
    <lineage>
        <taxon>Eukaryota</taxon>
        <taxon>Fungi</taxon>
        <taxon>Dikarya</taxon>
        <taxon>Ascomycota</taxon>
        <taxon>Pezizomycotina</taxon>
        <taxon>Lecanoromycetes</taxon>
        <taxon>OSLEUM clade</taxon>
        <taxon>Lecanoromycetidae</taxon>
        <taxon>Lecanorales</taxon>
        <taxon>Lecanorineae</taxon>
        <taxon>Stereocaulaceae</taxon>
        <taxon>Lepraria</taxon>
    </lineage>
</organism>
<evidence type="ECO:0000313" key="3">
    <source>
        <dbReference type="Proteomes" id="UP001276659"/>
    </source>
</evidence>
<dbReference type="Pfam" id="PF12937">
    <property type="entry name" value="F-box-like"/>
    <property type="match status" value="1"/>
</dbReference>